<dbReference type="Proteomes" id="UP000001449">
    <property type="component" value="Chromosome 10"/>
</dbReference>
<dbReference type="GeneID" id="7450775"/>
<organism evidence="3 4">
    <name type="scientific">Thalassiosira pseudonana</name>
    <name type="common">Marine diatom</name>
    <name type="synonym">Cyclotella nana</name>
    <dbReference type="NCBI Taxonomy" id="35128"/>
    <lineage>
        <taxon>Eukaryota</taxon>
        <taxon>Sar</taxon>
        <taxon>Stramenopiles</taxon>
        <taxon>Ochrophyta</taxon>
        <taxon>Bacillariophyta</taxon>
        <taxon>Coscinodiscophyceae</taxon>
        <taxon>Thalassiosirophycidae</taxon>
        <taxon>Thalassiosirales</taxon>
        <taxon>Thalassiosiraceae</taxon>
        <taxon>Thalassiosira</taxon>
    </lineage>
</organism>
<proteinExistence type="predicted"/>
<dbReference type="STRING" id="35128.B8C8T8"/>
<dbReference type="EMBL" id="CM000646">
    <property type="protein sequence ID" value="EED90119.1"/>
    <property type="molecule type" value="Genomic_DNA"/>
</dbReference>
<protein>
    <recommendedName>
        <fullName evidence="5">Protein phosphatase 1 regulatory subunit 7</fullName>
    </recommendedName>
</protein>
<keyword evidence="1" id="KW-0433">Leucine-rich repeat</keyword>
<keyword evidence="4" id="KW-1185">Reference proteome</keyword>
<dbReference type="HOGENOM" id="CLU_040741_2_0_1"/>
<evidence type="ECO:0000313" key="3">
    <source>
        <dbReference type="EMBL" id="EED90119.1"/>
    </source>
</evidence>
<dbReference type="Gene3D" id="3.80.10.10">
    <property type="entry name" value="Ribonuclease Inhibitor"/>
    <property type="match status" value="2"/>
</dbReference>
<dbReference type="PANTHER" id="PTHR15454:SF56">
    <property type="entry name" value="PROTEIN PHOSPHATASE 1 REGULATORY SUBUNIT 7-RELATED"/>
    <property type="match status" value="1"/>
</dbReference>
<dbReference type="InterPro" id="IPR032675">
    <property type="entry name" value="LRR_dom_sf"/>
</dbReference>
<dbReference type="SMART" id="SM00365">
    <property type="entry name" value="LRR_SD22"/>
    <property type="match status" value="5"/>
</dbReference>
<evidence type="ECO:0000313" key="4">
    <source>
        <dbReference type="Proteomes" id="UP000001449"/>
    </source>
</evidence>
<name>B8C8T8_THAPS</name>
<dbReference type="PROSITE" id="PS51450">
    <property type="entry name" value="LRR"/>
    <property type="match status" value="4"/>
</dbReference>
<keyword evidence="2" id="KW-0677">Repeat</keyword>
<evidence type="ECO:0000256" key="1">
    <source>
        <dbReference type="ARBA" id="ARBA00022614"/>
    </source>
</evidence>
<feature type="non-terminal residue" evidence="3">
    <location>
        <position position="157"/>
    </location>
</feature>
<reference evidence="3 4" key="1">
    <citation type="journal article" date="2004" name="Science">
        <title>The genome of the diatom Thalassiosira pseudonana: ecology, evolution, and metabolism.</title>
        <authorList>
            <person name="Armbrust E.V."/>
            <person name="Berges J.A."/>
            <person name="Bowler C."/>
            <person name="Green B.R."/>
            <person name="Martinez D."/>
            <person name="Putnam N.H."/>
            <person name="Zhou S."/>
            <person name="Allen A.E."/>
            <person name="Apt K.E."/>
            <person name="Bechner M."/>
            <person name="Brzezinski M.A."/>
            <person name="Chaal B.K."/>
            <person name="Chiovitti A."/>
            <person name="Davis A.K."/>
            <person name="Demarest M.S."/>
            <person name="Detter J.C."/>
            <person name="Glavina T."/>
            <person name="Goodstein D."/>
            <person name="Hadi M.Z."/>
            <person name="Hellsten U."/>
            <person name="Hildebrand M."/>
            <person name="Jenkins B.D."/>
            <person name="Jurka J."/>
            <person name="Kapitonov V.V."/>
            <person name="Kroger N."/>
            <person name="Lau W.W."/>
            <person name="Lane T.W."/>
            <person name="Larimer F.W."/>
            <person name="Lippmeier J.C."/>
            <person name="Lucas S."/>
            <person name="Medina M."/>
            <person name="Montsant A."/>
            <person name="Obornik M."/>
            <person name="Parker M.S."/>
            <person name="Palenik B."/>
            <person name="Pazour G.J."/>
            <person name="Richardson P.M."/>
            <person name="Rynearson T.A."/>
            <person name="Saito M.A."/>
            <person name="Schwartz D.C."/>
            <person name="Thamatrakoln K."/>
            <person name="Valentin K."/>
            <person name="Vardi A."/>
            <person name="Wilkerson F.P."/>
            <person name="Rokhsar D.S."/>
        </authorList>
    </citation>
    <scope>NUCLEOTIDE SEQUENCE [LARGE SCALE GENOMIC DNA]</scope>
    <source>
        <strain evidence="3 4">CCMP1335</strain>
    </source>
</reference>
<dbReference type="PANTHER" id="PTHR15454">
    <property type="entry name" value="NISCHARIN RELATED"/>
    <property type="match status" value="1"/>
</dbReference>
<dbReference type="InterPro" id="IPR001611">
    <property type="entry name" value="Leu-rich_rpt"/>
</dbReference>
<dbReference type="OMA" id="NEGCANY"/>
<dbReference type="SUPFAM" id="SSF52075">
    <property type="entry name" value="Outer arm dynein light chain 1"/>
    <property type="match status" value="1"/>
</dbReference>
<gene>
    <name evidence="3" type="ORF">THAPSDRAFT_19351</name>
</gene>
<dbReference type="InParanoid" id="B8C8T8"/>
<accession>B8C8T8</accession>
<dbReference type="AlphaFoldDB" id="B8C8T8"/>
<dbReference type="eggNOG" id="KOG0531">
    <property type="taxonomic scope" value="Eukaryota"/>
</dbReference>
<dbReference type="InterPro" id="IPR025875">
    <property type="entry name" value="Leu-rich_rpt_4"/>
</dbReference>
<dbReference type="Pfam" id="PF13516">
    <property type="entry name" value="LRR_6"/>
    <property type="match status" value="1"/>
</dbReference>
<dbReference type="Pfam" id="PF12799">
    <property type="entry name" value="LRR_4"/>
    <property type="match status" value="2"/>
</dbReference>
<feature type="non-terminal residue" evidence="3">
    <location>
        <position position="1"/>
    </location>
</feature>
<sequence>NLEELWLGKNKIERIEGLGKLTKLRRLDVQSNRLTKIENLTSQVDTLEELYLAHNGIDVEGASCETGLALPFTQLNTIDLSRNRLTNSTPFAHLKSLTDLWISGNEIKTFEEVEPLTALTELDGVYLEYNPVASEFEYRKKLAEMIPSLTQIDANMI</sequence>
<dbReference type="KEGG" id="tps:THAPSDRAFT_19351"/>
<evidence type="ECO:0008006" key="5">
    <source>
        <dbReference type="Google" id="ProtNLM"/>
    </source>
</evidence>
<dbReference type="RefSeq" id="XP_002292923.1">
    <property type="nucleotide sequence ID" value="XM_002292887.1"/>
</dbReference>
<reference evidence="3 4" key="2">
    <citation type="journal article" date="2008" name="Nature">
        <title>The Phaeodactylum genome reveals the evolutionary history of diatom genomes.</title>
        <authorList>
            <person name="Bowler C."/>
            <person name="Allen A.E."/>
            <person name="Badger J.H."/>
            <person name="Grimwood J."/>
            <person name="Jabbari K."/>
            <person name="Kuo A."/>
            <person name="Maheswari U."/>
            <person name="Martens C."/>
            <person name="Maumus F."/>
            <person name="Otillar R.P."/>
            <person name="Rayko E."/>
            <person name="Salamov A."/>
            <person name="Vandepoele K."/>
            <person name="Beszteri B."/>
            <person name="Gruber A."/>
            <person name="Heijde M."/>
            <person name="Katinka M."/>
            <person name="Mock T."/>
            <person name="Valentin K."/>
            <person name="Verret F."/>
            <person name="Berges J.A."/>
            <person name="Brownlee C."/>
            <person name="Cadoret J.P."/>
            <person name="Chiovitti A."/>
            <person name="Choi C.J."/>
            <person name="Coesel S."/>
            <person name="De Martino A."/>
            <person name="Detter J.C."/>
            <person name="Durkin C."/>
            <person name="Falciatore A."/>
            <person name="Fournet J."/>
            <person name="Haruta M."/>
            <person name="Huysman M.J."/>
            <person name="Jenkins B.D."/>
            <person name="Jiroutova K."/>
            <person name="Jorgensen R.E."/>
            <person name="Joubert Y."/>
            <person name="Kaplan A."/>
            <person name="Kroger N."/>
            <person name="Kroth P.G."/>
            <person name="La Roche J."/>
            <person name="Lindquist E."/>
            <person name="Lommer M."/>
            <person name="Martin-Jezequel V."/>
            <person name="Lopez P.J."/>
            <person name="Lucas S."/>
            <person name="Mangogna M."/>
            <person name="McGinnis K."/>
            <person name="Medlin L.K."/>
            <person name="Montsant A."/>
            <person name="Oudot-Le Secq M.P."/>
            <person name="Napoli C."/>
            <person name="Obornik M."/>
            <person name="Parker M.S."/>
            <person name="Petit J.L."/>
            <person name="Porcel B.M."/>
            <person name="Poulsen N."/>
            <person name="Robison M."/>
            <person name="Rychlewski L."/>
            <person name="Rynearson T.A."/>
            <person name="Schmutz J."/>
            <person name="Shapiro H."/>
            <person name="Siaut M."/>
            <person name="Stanley M."/>
            <person name="Sussman M.R."/>
            <person name="Taylor A.R."/>
            <person name="Vardi A."/>
            <person name="von Dassow P."/>
            <person name="Vyverman W."/>
            <person name="Willis A."/>
            <person name="Wyrwicz L.S."/>
            <person name="Rokhsar D.S."/>
            <person name="Weissenbach J."/>
            <person name="Armbrust E.V."/>
            <person name="Green B.R."/>
            <person name="Van de Peer Y."/>
            <person name="Grigoriev I.V."/>
        </authorList>
    </citation>
    <scope>NUCLEOTIDE SEQUENCE [LARGE SCALE GENOMIC DNA]</scope>
    <source>
        <strain evidence="3 4">CCMP1335</strain>
    </source>
</reference>
<dbReference type="PaxDb" id="35128-Thaps19351"/>
<evidence type="ECO:0000256" key="2">
    <source>
        <dbReference type="ARBA" id="ARBA00022737"/>
    </source>
</evidence>